<organism evidence="2 3">
    <name type="scientific">Phialocephala subalpina</name>
    <dbReference type="NCBI Taxonomy" id="576137"/>
    <lineage>
        <taxon>Eukaryota</taxon>
        <taxon>Fungi</taxon>
        <taxon>Dikarya</taxon>
        <taxon>Ascomycota</taxon>
        <taxon>Pezizomycotina</taxon>
        <taxon>Leotiomycetes</taxon>
        <taxon>Helotiales</taxon>
        <taxon>Mollisiaceae</taxon>
        <taxon>Phialocephala</taxon>
        <taxon>Phialocephala fortinii species complex</taxon>
    </lineage>
</organism>
<keyword evidence="1" id="KW-1133">Transmembrane helix</keyword>
<evidence type="ECO:0000313" key="2">
    <source>
        <dbReference type="EMBL" id="CZR55927.1"/>
    </source>
</evidence>
<dbReference type="PANTHER" id="PTHR28019:SF3">
    <property type="entry name" value="INTEGRAL MEMBRANE PROTEIN (AFU_ORTHOLOGUE AFUA_6G07470)"/>
    <property type="match status" value="1"/>
</dbReference>
<name>A0A1L7WT39_9HELO</name>
<feature type="transmembrane region" description="Helical" evidence="1">
    <location>
        <begin position="7"/>
        <end position="31"/>
    </location>
</feature>
<proteinExistence type="predicted"/>
<feature type="transmembrane region" description="Helical" evidence="1">
    <location>
        <begin position="252"/>
        <end position="276"/>
    </location>
</feature>
<dbReference type="AlphaFoldDB" id="A0A1L7WT39"/>
<dbReference type="Pfam" id="PF06687">
    <property type="entry name" value="SUR7"/>
    <property type="match status" value="1"/>
</dbReference>
<sequence length="345" mass="36829">MGFGRFVCVGLPFGLTLASLVCILISMLAGITNKNLDMFEVKTQNLSISSSDLTNLENLVKLKRDAAPEDHFSALTVAALTNAASTSTSSSSINITAADLGLADSYQVSLWNYCSKTGSKTNCTKAEFNWAASALNTTTIEKLASSTSGVTVTLPKSLTSALKTFTVFEKWTEVVYIIAVITCAFEIFLSLFAFCSRAGSCITFLISGLSTTTIIAASIMATVQVSIVTASIDSVAKAYGAKASINTSFLATTWLAVVFSIASGFFWMFTICCCASDHHSKKSRSRGNDDAEKLIPTGAYQRVHDDHTGYPQQTGVYNNQAYATPAHNVKAERGGAYEPYSHSAI</sequence>
<dbReference type="GO" id="GO:0005886">
    <property type="term" value="C:plasma membrane"/>
    <property type="evidence" value="ECO:0007669"/>
    <property type="project" value="InterPro"/>
</dbReference>
<keyword evidence="1" id="KW-0472">Membrane</keyword>
<evidence type="ECO:0000256" key="1">
    <source>
        <dbReference type="SAM" id="Phobius"/>
    </source>
</evidence>
<evidence type="ECO:0008006" key="4">
    <source>
        <dbReference type="Google" id="ProtNLM"/>
    </source>
</evidence>
<dbReference type="PANTHER" id="PTHR28019">
    <property type="entry name" value="CELL MEMBRANE PROTEIN YLR413W-RELATED"/>
    <property type="match status" value="1"/>
</dbReference>
<dbReference type="OrthoDB" id="4480814at2759"/>
<keyword evidence="3" id="KW-1185">Reference proteome</keyword>
<evidence type="ECO:0000313" key="3">
    <source>
        <dbReference type="Proteomes" id="UP000184330"/>
    </source>
</evidence>
<reference evidence="2 3" key="1">
    <citation type="submission" date="2016-03" db="EMBL/GenBank/DDBJ databases">
        <authorList>
            <person name="Ploux O."/>
        </authorList>
    </citation>
    <scope>NUCLEOTIDE SEQUENCE [LARGE SCALE GENOMIC DNA]</scope>
    <source>
        <strain evidence="2 3">UAMH 11012</strain>
    </source>
</reference>
<feature type="transmembrane region" description="Helical" evidence="1">
    <location>
        <begin position="202"/>
        <end position="232"/>
    </location>
</feature>
<dbReference type="InterPro" id="IPR052413">
    <property type="entry name" value="SUR7_domain"/>
</dbReference>
<dbReference type="GO" id="GO:0031505">
    <property type="term" value="P:fungal-type cell wall organization"/>
    <property type="evidence" value="ECO:0007669"/>
    <property type="project" value="TreeGrafter"/>
</dbReference>
<dbReference type="GO" id="GO:0051285">
    <property type="term" value="C:cell cortex of cell tip"/>
    <property type="evidence" value="ECO:0007669"/>
    <property type="project" value="TreeGrafter"/>
</dbReference>
<dbReference type="InterPro" id="IPR009571">
    <property type="entry name" value="SUR7/Rim9-like_fungi"/>
</dbReference>
<dbReference type="Proteomes" id="UP000184330">
    <property type="component" value="Unassembled WGS sequence"/>
</dbReference>
<protein>
    <recommendedName>
        <fullName evidence="4">SUR7 protein</fullName>
    </recommendedName>
</protein>
<gene>
    <name evidence="2" type="ORF">PAC_05815</name>
</gene>
<dbReference type="EMBL" id="FJOG01000007">
    <property type="protein sequence ID" value="CZR55927.1"/>
    <property type="molecule type" value="Genomic_DNA"/>
</dbReference>
<accession>A0A1L7WT39</accession>
<feature type="transmembrane region" description="Helical" evidence="1">
    <location>
        <begin position="174"/>
        <end position="195"/>
    </location>
</feature>
<keyword evidence="1" id="KW-0812">Transmembrane</keyword>